<dbReference type="GO" id="GO:0005737">
    <property type="term" value="C:cytoplasm"/>
    <property type="evidence" value="ECO:0007669"/>
    <property type="project" value="GOC"/>
</dbReference>
<evidence type="ECO:0000313" key="3">
    <source>
        <dbReference type="Proteomes" id="UP000178825"/>
    </source>
</evidence>
<dbReference type="EMBL" id="MFKJ01000024">
    <property type="protein sequence ID" value="OGG38370.1"/>
    <property type="molecule type" value="Genomic_DNA"/>
</dbReference>
<accession>A0A1F6BN76</accession>
<dbReference type="SUPFAM" id="SSF53335">
    <property type="entry name" value="S-adenosyl-L-methionine-dependent methyltransferases"/>
    <property type="match status" value="1"/>
</dbReference>
<organism evidence="2 3">
    <name type="scientific">Candidatus Jorgensenbacteria bacterium RIFCSPHIGHO2_02_FULL_45_20</name>
    <dbReference type="NCBI Taxonomy" id="1798470"/>
    <lineage>
        <taxon>Bacteria</taxon>
        <taxon>Candidatus Joergenseniibacteriota</taxon>
    </lineage>
</organism>
<proteinExistence type="predicted"/>
<protein>
    <recommendedName>
        <fullName evidence="1">Methyltransferase FkbM domain-containing protein</fullName>
    </recommendedName>
</protein>
<dbReference type="GO" id="GO:0016197">
    <property type="term" value="P:endosomal transport"/>
    <property type="evidence" value="ECO:0007669"/>
    <property type="project" value="TreeGrafter"/>
</dbReference>
<dbReference type="PANTHER" id="PTHR34009">
    <property type="entry name" value="PROTEIN STAR"/>
    <property type="match status" value="1"/>
</dbReference>
<name>A0A1F6BN76_9BACT</name>
<comment type="caution">
    <text evidence="2">The sequence shown here is derived from an EMBL/GenBank/DDBJ whole genome shotgun (WGS) entry which is preliminary data.</text>
</comment>
<sequence length="265" mass="30339">MNVILRKIKNIAKRVLNVKSIFLLNESYVYPEEWIKSRTFYGQYGEDIKIWQLFKNTSVPGFFLEIGAMEGIRFSNTYFFEKKGWKGICVEPHPYYFNLLRKNRGGSIMIQAAVGAADAEETVFYSNYRGSMSTLDKSLEGYFKKHYKPFFGGFKEIKVPLMTLNSILSKENISSPIDILSIDVEGTEADVLKGLNMKKYSPRVIVAEISIRKDPVMNFLRDAGYFFSCSNNSNAIFCKTEDDAETVRCANVVGMQIVNRHPLEK</sequence>
<dbReference type="Proteomes" id="UP000178825">
    <property type="component" value="Unassembled WGS sequence"/>
</dbReference>
<dbReference type="InterPro" id="IPR029063">
    <property type="entry name" value="SAM-dependent_MTases_sf"/>
</dbReference>
<gene>
    <name evidence="2" type="ORF">A3D55_00375</name>
</gene>
<dbReference type="GO" id="GO:0005886">
    <property type="term" value="C:plasma membrane"/>
    <property type="evidence" value="ECO:0007669"/>
    <property type="project" value="TreeGrafter"/>
</dbReference>
<reference evidence="2 3" key="1">
    <citation type="journal article" date="2016" name="Nat. Commun.">
        <title>Thousands of microbial genomes shed light on interconnected biogeochemical processes in an aquifer system.</title>
        <authorList>
            <person name="Anantharaman K."/>
            <person name="Brown C.T."/>
            <person name="Hug L.A."/>
            <person name="Sharon I."/>
            <person name="Castelle C.J."/>
            <person name="Probst A.J."/>
            <person name="Thomas B.C."/>
            <person name="Singh A."/>
            <person name="Wilkins M.J."/>
            <person name="Karaoz U."/>
            <person name="Brodie E.L."/>
            <person name="Williams K.H."/>
            <person name="Hubbard S.S."/>
            <person name="Banfield J.F."/>
        </authorList>
    </citation>
    <scope>NUCLEOTIDE SEQUENCE [LARGE SCALE GENOMIC DNA]</scope>
</reference>
<dbReference type="GO" id="GO:0006888">
    <property type="term" value="P:endoplasmic reticulum to Golgi vesicle-mediated transport"/>
    <property type="evidence" value="ECO:0007669"/>
    <property type="project" value="TreeGrafter"/>
</dbReference>
<evidence type="ECO:0000313" key="2">
    <source>
        <dbReference type="EMBL" id="OGG38370.1"/>
    </source>
</evidence>
<feature type="domain" description="Methyltransferase FkbM" evidence="1">
    <location>
        <begin position="65"/>
        <end position="225"/>
    </location>
</feature>
<dbReference type="Pfam" id="PF05050">
    <property type="entry name" value="Methyltransf_21"/>
    <property type="match status" value="1"/>
</dbReference>
<dbReference type="InterPro" id="IPR006342">
    <property type="entry name" value="FkbM_mtfrase"/>
</dbReference>
<evidence type="ECO:0000259" key="1">
    <source>
        <dbReference type="Pfam" id="PF05050"/>
    </source>
</evidence>
<dbReference type="Gene3D" id="3.40.50.150">
    <property type="entry name" value="Vaccinia Virus protein VP39"/>
    <property type="match status" value="1"/>
</dbReference>
<dbReference type="NCBIfam" id="TIGR01444">
    <property type="entry name" value="fkbM_fam"/>
    <property type="match status" value="1"/>
</dbReference>
<dbReference type="STRING" id="1798470.A3D55_00375"/>
<dbReference type="PANTHER" id="PTHR34009:SF2">
    <property type="entry name" value="PROTEIN STAR"/>
    <property type="match status" value="1"/>
</dbReference>
<dbReference type="InterPro" id="IPR053202">
    <property type="entry name" value="EGF_Rcpt_Signaling_Reg"/>
</dbReference>
<dbReference type="AlphaFoldDB" id="A0A1F6BN76"/>